<feature type="region of interest" description="Disordered" evidence="1">
    <location>
        <begin position="68"/>
        <end position="159"/>
    </location>
</feature>
<dbReference type="EMBL" id="ML987191">
    <property type="protein sequence ID" value="KAF2253705.1"/>
    <property type="molecule type" value="Genomic_DNA"/>
</dbReference>
<sequence>MPNLESIASFRRLALPWSWLQSALISRSECSQRLPAAKELEKRRFMKNGHLDKKVDNEMKIMESLLQDTVLEDEEDGNDSNLPSSYVPFGSHAHNSSGADLRTAEPVFGQRSPFAWDRHPSRSSLPQSLPRSDEEDDNLRDPSYGGSGTYWDDDGHLEE</sequence>
<dbReference type="OrthoDB" id="5350410at2759"/>
<proteinExistence type="predicted"/>
<accession>A0A6A6IT37</accession>
<keyword evidence="3" id="KW-1185">Reference proteome</keyword>
<evidence type="ECO:0000256" key="1">
    <source>
        <dbReference type="SAM" id="MobiDB-lite"/>
    </source>
</evidence>
<gene>
    <name evidence="2" type="ORF">BU26DRAFT_560984</name>
</gene>
<dbReference type="GeneID" id="54586188"/>
<reference evidence="2" key="1">
    <citation type="journal article" date="2020" name="Stud. Mycol.">
        <title>101 Dothideomycetes genomes: a test case for predicting lifestyles and emergence of pathogens.</title>
        <authorList>
            <person name="Haridas S."/>
            <person name="Albert R."/>
            <person name="Binder M."/>
            <person name="Bloem J."/>
            <person name="Labutti K."/>
            <person name="Salamov A."/>
            <person name="Andreopoulos B."/>
            <person name="Baker S."/>
            <person name="Barry K."/>
            <person name="Bills G."/>
            <person name="Bluhm B."/>
            <person name="Cannon C."/>
            <person name="Castanera R."/>
            <person name="Culley D."/>
            <person name="Daum C."/>
            <person name="Ezra D."/>
            <person name="Gonzalez J."/>
            <person name="Henrissat B."/>
            <person name="Kuo A."/>
            <person name="Liang C."/>
            <person name="Lipzen A."/>
            <person name="Lutzoni F."/>
            <person name="Magnuson J."/>
            <person name="Mondo S."/>
            <person name="Nolan M."/>
            <person name="Ohm R."/>
            <person name="Pangilinan J."/>
            <person name="Park H.-J."/>
            <person name="Ramirez L."/>
            <person name="Alfaro M."/>
            <person name="Sun H."/>
            <person name="Tritt A."/>
            <person name="Yoshinaga Y."/>
            <person name="Zwiers L.-H."/>
            <person name="Turgeon B."/>
            <person name="Goodwin S."/>
            <person name="Spatafora J."/>
            <person name="Crous P."/>
            <person name="Grigoriev I."/>
        </authorList>
    </citation>
    <scope>NUCLEOTIDE SEQUENCE</scope>
    <source>
        <strain evidence="2">CBS 122368</strain>
    </source>
</reference>
<organism evidence="2 3">
    <name type="scientific">Trematosphaeria pertusa</name>
    <dbReference type="NCBI Taxonomy" id="390896"/>
    <lineage>
        <taxon>Eukaryota</taxon>
        <taxon>Fungi</taxon>
        <taxon>Dikarya</taxon>
        <taxon>Ascomycota</taxon>
        <taxon>Pezizomycotina</taxon>
        <taxon>Dothideomycetes</taxon>
        <taxon>Pleosporomycetidae</taxon>
        <taxon>Pleosporales</taxon>
        <taxon>Massarineae</taxon>
        <taxon>Trematosphaeriaceae</taxon>
        <taxon>Trematosphaeria</taxon>
    </lineage>
</organism>
<name>A0A6A6IT37_9PLEO</name>
<dbReference type="Proteomes" id="UP000800094">
    <property type="component" value="Unassembled WGS sequence"/>
</dbReference>
<protein>
    <submittedName>
        <fullName evidence="2">Uncharacterized protein</fullName>
    </submittedName>
</protein>
<dbReference type="AlphaFoldDB" id="A0A6A6IT37"/>
<evidence type="ECO:0000313" key="3">
    <source>
        <dbReference type="Proteomes" id="UP000800094"/>
    </source>
</evidence>
<evidence type="ECO:0000313" key="2">
    <source>
        <dbReference type="EMBL" id="KAF2253705.1"/>
    </source>
</evidence>
<dbReference type="RefSeq" id="XP_033688709.1">
    <property type="nucleotide sequence ID" value="XM_033832858.1"/>
</dbReference>